<dbReference type="InterPro" id="IPR036388">
    <property type="entry name" value="WH-like_DNA-bd_sf"/>
</dbReference>
<evidence type="ECO:0000256" key="2">
    <source>
        <dbReference type="ARBA" id="ARBA00023015"/>
    </source>
</evidence>
<dbReference type="Pfam" id="PF03466">
    <property type="entry name" value="LysR_substrate"/>
    <property type="match status" value="1"/>
</dbReference>
<dbReference type="GO" id="GO:0003700">
    <property type="term" value="F:DNA-binding transcription factor activity"/>
    <property type="evidence" value="ECO:0007669"/>
    <property type="project" value="InterPro"/>
</dbReference>
<accession>A0A345ZUG1</accession>
<gene>
    <name evidence="6" type="ORF">DW352_08550</name>
</gene>
<dbReference type="FunFam" id="1.10.10.10:FF:000001">
    <property type="entry name" value="LysR family transcriptional regulator"/>
    <property type="match status" value="1"/>
</dbReference>
<feature type="domain" description="HTH lysR-type" evidence="5">
    <location>
        <begin position="1"/>
        <end position="58"/>
    </location>
</feature>
<keyword evidence="7" id="KW-1185">Reference proteome</keyword>
<evidence type="ECO:0000313" key="6">
    <source>
        <dbReference type="EMBL" id="AXK80558.1"/>
    </source>
</evidence>
<dbReference type="SUPFAM" id="SSF46785">
    <property type="entry name" value="Winged helix' DNA-binding domain"/>
    <property type="match status" value="1"/>
</dbReference>
<keyword evidence="4" id="KW-0804">Transcription</keyword>
<evidence type="ECO:0000256" key="4">
    <source>
        <dbReference type="ARBA" id="ARBA00023163"/>
    </source>
</evidence>
<dbReference type="KEGG" id="ptaw:DW352_08550"/>
<dbReference type="PANTHER" id="PTHR30126:SF39">
    <property type="entry name" value="HTH-TYPE TRANSCRIPTIONAL REGULATOR CYSL"/>
    <property type="match status" value="1"/>
</dbReference>
<dbReference type="Pfam" id="PF00126">
    <property type="entry name" value="HTH_1"/>
    <property type="match status" value="1"/>
</dbReference>
<keyword evidence="2" id="KW-0805">Transcription regulation</keyword>
<dbReference type="Gene3D" id="1.10.10.10">
    <property type="entry name" value="Winged helix-like DNA-binding domain superfamily/Winged helix DNA-binding domain"/>
    <property type="match status" value="1"/>
</dbReference>
<organism evidence="6 7">
    <name type="scientific">Pseudolabrys taiwanensis</name>
    <dbReference type="NCBI Taxonomy" id="331696"/>
    <lineage>
        <taxon>Bacteria</taxon>
        <taxon>Pseudomonadati</taxon>
        <taxon>Pseudomonadota</taxon>
        <taxon>Alphaproteobacteria</taxon>
        <taxon>Hyphomicrobiales</taxon>
        <taxon>Xanthobacteraceae</taxon>
        <taxon>Pseudolabrys</taxon>
    </lineage>
</organism>
<dbReference type="GO" id="GO:0000976">
    <property type="term" value="F:transcription cis-regulatory region binding"/>
    <property type="evidence" value="ECO:0007669"/>
    <property type="project" value="TreeGrafter"/>
</dbReference>
<evidence type="ECO:0000313" key="7">
    <source>
        <dbReference type="Proteomes" id="UP000254889"/>
    </source>
</evidence>
<dbReference type="EMBL" id="CP031417">
    <property type="protein sequence ID" value="AXK80558.1"/>
    <property type="molecule type" value="Genomic_DNA"/>
</dbReference>
<keyword evidence="3" id="KW-0238">DNA-binding</keyword>
<dbReference type="SUPFAM" id="SSF53850">
    <property type="entry name" value="Periplasmic binding protein-like II"/>
    <property type="match status" value="1"/>
</dbReference>
<dbReference type="Proteomes" id="UP000254889">
    <property type="component" value="Chromosome"/>
</dbReference>
<dbReference type="InterPro" id="IPR036390">
    <property type="entry name" value="WH_DNA-bd_sf"/>
</dbReference>
<reference evidence="6 7" key="1">
    <citation type="submission" date="2018-07" db="EMBL/GenBank/DDBJ databases">
        <authorList>
            <person name="Quirk P.G."/>
            <person name="Krulwich T.A."/>
        </authorList>
    </citation>
    <scope>NUCLEOTIDE SEQUENCE [LARGE SCALE GENOMIC DNA]</scope>
    <source>
        <strain evidence="6 7">CC-BB4</strain>
    </source>
</reference>
<dbReference type="OrthoDB" id="9808620at2"/>
<dbReference type="PROSITE" id="PS50931">
    <property type="entry name" value="HTH_LYSR"/>
    <property type="match status" value="1"/>
</dbReference>
<dbReference type="CDD" id="cd08420">
    <property type="entry name" value="PBP2_CysL_like"/>
    <property type="match status" value="1"/>
</dbReference>
<sequence>MTLEQLRIFVAVAEREHVTQAARDLNLTQSAVSAAVTALEERHDTKLFDRIGRRIALTQAGRLFLTEARAVLARAAAAETMLADLTGLKRGSLSLAASQTVGNYWLPPLMARFRREYPGIALSLTIGNTETVAAMVRESLVDVGFVEGDVDEPTLAVTPVAEDELVLVVSTAQLAPKQAAALRPADLTAMPWVFRERGSGTRALFEQALKKHGIAAPDLNVVLELPSNEAVRRAVEASAGATVLSRLAVETGVSSGALAVLDFTVPPRRFLALRHKERTPTQAERALFALAGVDETNAREPKRPRRR</sequence>
<dbReference type="AlphaFoldDB" id="A0A345ZUG1"/>
<protein>
    <submittedName>
        <fullName evidence="6">LysR family transcriptional regulator</fullName>
    </submittedName>
</protein>
<evidence type="ECO:0000256" key="1">
    <source>
        <dbReference type="ARBA" id="ARBA00009437"/>
    </source>
</evidence>
<dbReference type="InterPro" id="IPR000847">
    <property type="entry name" value="LysR_HTH_N"/>
</dbReference>
<evidence type="ECO:0000256" key="3">
    <source>
        <dbReference type="ARBA" id="ARBA00023125"/>
    </source>
</evidence>
<dbReference type="InterPro" id="IPR005119">
    <property type="entry name" value="LysR_subst-bd"/>
</dbReference>
<evidence type="ECO:0000259" key="5">
    <source>
        <dbReference type="PROSITE" id="PS50931"/>
    </source>
</evidence>
<proteinExistence type="inferred from homology"/>
<dbReference type="Gene3D" id="3.40.190.290">
    <property type="match status" value="1"/>
</dbReference>
<name>A0A345ZUG1_9HYPH</name>
<dbReference type="PANTHER" id="PTHR30126">
    <property type="entry name" value="HTH-TYPE TRANSCRIPTIONAL REGULATOR"/>
    <property type="match status" value="1"/>
</dbReference>
<dbReference type="PRINTS" id="PR00039">
    <property type="entry name" value="HTHLYSR"/>
</dbReference>
<comment type="similarity">
    <text evidence="1">Belongs to the LysR transcriptional regulatory family.</text>
</comment>
<dbReference type="RefSeq" id="WP_115690327.1">
    <property type="nucleotide sequence ID" value="NZ_CP031417.1"/>
</dbReference>